<gene>
    <name evidence="2" type="ORF">SMACR_09751</name>
</gene>
<proteinExistence type="predicted"/>
<dbReference type="Gene3D" id="1.25.40.20">
    <property type="entry name" value="Ankyrin repeat-containing domain"/>
    <property type="match status" value="1"/>
</dbReference>
<dbReference type="EMBL" id="NMPR01000358">
    <property type="protein sequence ID" value="KAA8622034.1"/>
    <property type="molecule type" value="Genomic_DNA"/>
</dbReference>
<evidence type="ECO:0000313" key="3">
    <source>
        <dbReference type="Proteomes" id="UP000433876"/>
    </source>
</evidence>
<dbReference type="InterPro" id="IPR036770">
    <property type="entry name" value="Ankyrin_rpt-contain_sf"/>
</dbReference>
<evidence type="ECO:0000256" key="1">
    <source>
        <dbReference type="SAM" id="MobiDB-lite"/>
    </source>
</evidence>
<name>A0A8S8ZET7_SORMA</name>
<feature type="region of interest" description="Disordered" evidence="1">
    <location>
        <begin position="178"/>
        <end position="198"/>
    </location>
</feature>
<organism evidence="2 3">
    <name type="scientific">Sordaria macrospora</name>
    <dbReference type="NCBI Taxonomy" id="5147"/>
    <lineage>
        <taxon>Eukaryota</taxon>
        <taxon>Fungi</taxon>
        <taxon>Dikarya</taxon>
        <taxon>Ascomycota</taxon>
        <taxon>Pezizomycotina</taxon>
        <taxon>Sordariomycetes</taxon>
        <taxon>Sordariomycetidae</taxon>
        <taxon>Sordariales</taxon>
        <taxon>Sordariaceae</taxon>
        <taxon>Sordaria</taxon>
    </lineage>
</organism>
<dbReference type="AlphaFoldDB" id="A0A8S8ZET7"/>
<reference evidence="2 3" key="1">
    <citation type="submission" date="2017-07" db="EMBL/GenBank/DDBJ databases">
        <title>Genome sequence of the Sordaria macrospora wild type strain R19027.</title>
        <authorList>
            <person name="Nowrousian M."/>
            <person name="Teichert I."/>
            <person name="Kueck U."/>
        </authorList>
    </citation>
    <scope>NUCLEOTIDE SEQUENCE [LARGE SCALE GENOMIC DNA]</scope>
    <source>
        <strain evidence="2 3">R19027</strain>
        <tissue evidence="2">Mycelium</tissue>
    </source>
</reference>
<accession>A0A8S8ZET7</accession>
<protein>
    <submittedName>
        <fullName evidence="2">Uncharacterized protein</fullName>
    </submittedName>
</protein>
<sequence length="621" mass="69022">MLTKRIILWGGFTFSAAASTFIFFNISTTYSSYSPSFFSSKTFTSKIRLEQQGLMPGIPCPGEGRGRGHLPQSGDLSGPKSFAFYVGTPELLEQRSSEVSSYVLTFKEQHVQQQDQNRSESKKELVVVQGFDPDRVYSADVPDTLGVQFLASDPAADMGFITPKRYYVVFDLLPSSGGSDGASHDHGNQTIQTQQHEPRQSKFLPTLITLLSLTLGPQTELPDLLDFYLRGDRDAYPTAMNAVESPWRALLGPGHDDLVEAFTSVAARLPDHLSPLRNGIGSSWSQYNPVSGQKQYYNLYKLLALSGSRADMDAGDTQKEPRIRFFRDWIADGSSTPSLLPHAVEAALIRGGWRHPKVRGLSTLRFPPSEHDGGRDAWSAAAKDLLNAFREVGYLDTSAGRRRTIQELASGREILNAGYPHSPAWATANNEFCIEMIKYVLVSLNLKSVRDALSKPDRLRDLLPSAACHPGDREMLEFLLGEPWGILEETLNSMHYELNWVGGAASGSERWVRKVVLMHETIRWGDAEMVKLLLDRGAKMLRDDGHGDKAEKKTPLMVAEELGENNQGKEKIELLLKALRERGLGRDHWDEPDELYDDDGLDTSSSGEEGDGEDKGEREKL</sequence>
<comment type="caution">
    <text evidence="2">The sequence shown here is derived from an EMBL/GenBank/DDBJ whole genome shotgun (WGS) entry which is preliminary data.</text>
</comment>
<dbReference type="OMA" id="SPENRMK"/>
<evidence type="ECO:0000313" key="2">
    <source>
        <dbReference type="EMBL" id="KAA8622034.1"/>
    </source>
</evidence>
<feature type="compositionally biased region" description="Acidic residues" evidence="1">
    <location>
        <begin position="590"/>
        <end position="601"/>
    </location>
</feature>
<feature type="region of interest" description="Disordered" evidence="1">
    <location>
        <begin position="587"/>
        <end position="621"/>
    </location>
</feature>
<dbReference type="VEuPathDB" id="FungiDB:SMAC_09751"/>
<dbReference type="Proteomes" id="UP000433876">
    <property type="component" value="Unassembled WGS sequence"/>
</dbReference>